<evidence type="ECO:0000313" key="1">
    <source>
        <dbReference type="EMBL" id="QLQ79835.1"/>
    </source>
</evidence>
<dbReference type="EMBL" id="CP059269">
    <property type="protein sequence ID" value="QLQ79835.1"/>
    <property type="molecule type" value="Genomic_DNA"/>
</dbReference>
<dbReference type="OrthoDB" id="2563506at2759"/>
<dbReference type="AlphaFoldDB" id="A0A7H9HTV7"/>
<sequence>MTAFNDFCIVCDQLIPDHSPNTKQRFACSNRKHACSERVLYCSEQCRLKDKNSLHACLESDSRSSGKLESLDDSDSLITSPLLLPMDNKNSGGGEDEDSIYCLMNMESVDAISIPRCSNSGNCGTVRSEMIFDHIPESNYKLWLNQKQ</sequence>
<gene>
    <name evidence="1" type="ORF">HG537_0C04840</name>
</gene>
<protein>
    <submittedName>
        <fullName evidence="1">Uncharacterized protein</fullName>
    </submittedName>
</protein>
<reference evidence="1 2" key="1">
    <citation type="submission" date="2020-06" db="EMBL/GenBank/DDBJ databases">
        <title>The yeast mating-type switching endonuclease HO is a domesticated member of an unorthodox homing genetic element family.</title>
        <authorList>
            <person name="Coughlan A.Y."/>
            <person name="Lombardi L."/>
            <person name="Braun-Galleani S."/>
            <person name="Martos A.R."/>
            <person name="Galeote V."/>
            <person name="Bigey F."/>
            <person name="Dequin S."/>
            <person name="Byrne K.P."/>
            <person name="Wolfe K.H."/>
        </authorList>
    </citation>
    <scope>NUCLEOTIDE SEQUENCE [LARGE SCALE GENOMIC DNA]</scope>
    <source>
        <strain evidence="1 2">CBS2947</strain>
    </source>
</reference>
<proteinExistence type="predicted"/>
<evidence type="ECO:0000313" key="2">
    <source>
        <dbReference type="Proteomes" id="UP000510647"/>
    </source>
</evidence>
<keyword evidence="2" id="KW-1185">Reference proteome</keyword>
<organism evidence="1 2">
    <name type="scientific">Torulaspora globosa</name>
    <dbReference type="NCBI Taxonomy" id="48254"/>
    <lineage>
        <taxon>Eukaryota</taxon>
        <taxon>Fungi</taxon>
        <taxon>Dikarya</taxon>
        <taxon>Ascomycota</taxon>
        <taxon>Saccharomycotina</taxon>
        <taxon>Saccharomycetes</taxon>
        <taxon>Saccharomycetales</taxon>
        <taxon>Saccharomycetaceae</taxon>
        <taxon>Torulaspora</taxon>
    </lineage>
</organism>
<name>A0A7H9HTV7_9SACH</name>
<accession>A0A7H9HTV7</accession>
<dbReference type="Proteomes" id="UP000510647">
    <property type="component" value="Chromosome 3"/>
</dbReference>